<proteinExistence type="predicted"/>
<keyword evidence="2" id="KW-1185">Reference proteome</keyword>
<dbReference type="HOGENOM" id="CLU_2073156_0_0_1"/>
<organism evidence="1 2">
    <name type="scientific">Exophiala oligosperma</name>
    <dbReference type="NCBI Taxonomy" id="215243"/>
    <lineage>
        <taxon>Eukaryota</taxon>
        <taxon>Fungi</taxon>
        <taxon>Dikarya</taxon>
        <taxon>Ascomycota</taxon>
        <taxon>Pezizomycotina</taxon>
        <taxon>Eurotiomycetes</taxon>
        <taxon>Chaetothyriomycetidae</taxon>
        <taxon>Chaetothyriales</taxon>
        <taxon>Herpotrichiellaceae</taxon>
        <taxon>Exophiala</taxon>
    </lineage>
</organism>
<name>A0A0D2DTS3_9EURO</name>
<sequence>MSVHWLNSTPYLVIICALRRTSHARGLTSPDRFVFSSKFAQLLSRPPPPSSRTLNSGDFNAGVTAAPDPGSSVLNGAFHGFPLRFCGQPGADVREFLDYLRFRASSSRVTVALFGHSL</sequence>
<dbReference type="AlphaFoldDB" id="A0A0D2DTS3"/>
<evidence type="ECO:0000313" key="1">
    <source>
        <dbReference type="EMBL" id="KIW46528.1"/>
    </source>
</evidence>
<dbReference type="RefSeq" id="XP_016266744.1">
    <property type="nucleotide sequence ID" value="XM_016402847.1"/>
</dbReference>
<dbReference type="GeneID" id="27354270"/>
<dbReference type="EMBL" id="KN847333">
    <property type="protein sequence ID" value="KIW46528.1"/>
    <property type="molecule type" value="Genomic_DNA"/>
</dbReference>
<accession>A0A0D2DTS3</accession>
<evidence type="ECO:0000313" key="2">
    <source>
        <dbReference type="Proteomes" id="UP000053342"/>
    </source>
</evidence>
<reference evidence="1 2" key="1">
    <citation type="submission" date="2015-01" db="EMBL/GenBank/DDBJ databases">
        <title>The Genome Sequence of Exophiala oligosperma CBS72588.</title>
        <authorList>
            <consortium name="The Broad Institute Genomics Platform"/>
            <person name="Cuomo C."/>
            <person name="de Hoog S."/>
            <person name="Gorbushina A."/>
            <person name="Stielow B."/>
            <person name="Teixiera M."/>
            <person name="Abouelleil A."/>
            <person name="Chapman S.B."/>
            <person name="Priest M."/>
            <person name="Young S.K."/>
            <person name="Wortman J."/>
            <person name="Nusbaum C."/>
            <person name="Birren B."/>
        </authorList>
    </citation>
    <scope>NUCLEOTIDE SEQUENCE [LARGE SCALE GENOMIC DNA]</scope>
    <source>
        <strain evidence="1 2">CBS 72588</strain>
    </source>
</reference>
<gene>
    <name evidence="1" type="ORF">PV06_02196</name>
</gene>
<dbReference type="Proteomes" id="UP000053342">
    <property type="component" value="Unassembled WGS sequence"/>
</dbReference>
<protein>
    <submittedName>
        <fullName evidence="1">Uncharacterized protein</fullName>
    </submittedName>
</protein>
<dbReference type="VEuPathDB" id="FungiDB:PV06_02196"/>